<feature type="domain" description="F-box" evidence="1">
    <location>
        <begin position="58"/>
        <end position="91"/>
    </location>
</feature>
<dbReference type="GeneID" id="16605759"/>
<keyword evidence="3" id="KW-1185">Reference proteome</keyword>
<dbReference type="SUPFAM" id="SSF81383">
    <property type="entry name" value="F-box domain"/>
    <property type="match status" value="1"/>
</dbReference>
<dbReference type="KEGG" id="vg:16605759"/>
<dbReference type="CDD" id="cd09917">
    <property type="entry name" value="F-box_SF"/>
    <property type="match status" value="1"/>
</dbReference>
<evidence type="ECO:0000313" key="3">
    <source>
        <dbReference type="Proteomes" id="UP000204584"/>
    </source>
</evidence>
<organism evidence="2 3">
    <name type="scientific">Pandoravirus salinus</name>
    <dbReference type="NCBI Taxonomy" id="1349410"/>
    <lineage>
        <taxon>Viruses</taxon>
        <taxon>Pandoravirus</taxon>
    </lineage>
</organism>
<sequence length="465" mass="49255">MAHRRRTDDDRVCDSGTVTPLPTKRARVSADPQTGCIAYQAGGALGTAPTQQSMIVAVLPDEILCAIMGHLYPTSALVRAGSVCSRFHQAAAFIRAQRRASRCRAGPHADPIGCAHQLLNAISLDDPDAAIDALDTGNVSFDDLLDPAYLWSAAAHNVVATVVGPPSLTSDGRTGRPILERVDQDPARTGYYAPIEVAILCGSLACVRALVAMGARVSACRVGPLVRFVAGTLAWNDIYVRHVPSVIVKAGDILRIEAHPRVPATARHGEPDNAHVDPIKLLSPIMSSLPATYLGGTPGRGILLGVMAKAMGRIACADVGERPHSDSRSAHVDSTNACGAFSPCAVTGLDSAVVADFARAIDRIVSDACALATLLMDHGCRPWCAVRAPFGKQPTERRDGSPMCGDLEEKRREIDRNTERSAAVELLDGLRAHHEKSASALLGAEAAQFLIESLVALYDRLHPPP</sequence>
<dbReference type="InterPro" id="IPR036047">
    <property type="entry name" value="F-box-like_dom_sf"/>
</dbReference>
<protein>
    <submittedName>
        <fullName evidence="2">F-box incomplete domain containing protein</fullName>
    </submittedName>
</protein>
<evidence type="ECO:0000313" key="2">
    <source>
        <dbReference type="EMBL" id="AGO83972.1"/>
    </source>
</evidence>
<name>S4W0S8_9VIRU</name>
<accession>S4W0S8</accession>
<dbReference type="InterPro" id="IPR001810">
    <property type="entry name" value="F-box_dom"/>
</dbReference>
<dbReference type="EMBL" id="KC977571">
    <property type="protein sequence ID" value="AGO83972.1"/>
    <property type="molecule type" value="Genomic_DNA"/>
</dbReference>
<evidence type="ECO:0000259" key="1">
    <source>
        <dbReference type="Pfam" id="PF12937"/>
    </source>
</evidence>
<dbReference type="RefSeq" id="YP_008437038.1">
    <property type="nucleotide sequence ID" value="NC_022098.1"/>
</dbReference>
<dbReference type="Proteomes" id="UP000204584">
    <property type="component" value="Segment"/>
</dbReference>
<gene>
    <name evidence="2" type="ORF">psal_cds_336</name>
</gene>
<dbReference type="Gene3D" id="1.20.1280.50">
    <property type="match status" value="1"/>
</dbReference>
<proteinExistence type="predicted"/>
<reference evidence="2 3" key="1">
    <citation type="journal article" date="2013" name="Science">
        <title>Pandoraviruses: amoeba viruses with genomes up to 2.5 Mb reaching that of parasitic eukaryotes.</title>
        <authorList>
            <person name="Philippe N."/>
            <person name="Legendre M."/>
            <person name="Doutre G."/>
            <person name="Coute Y."/>
            <person name="Poirot O."/>
            <person name="Lescot M."/>
            <person name="Arslan D."/>
            <person name="Seltzer V."/>
            <person name="Bertaux L."/>
            <person name="Bruley C."/>
            <person name="Garin J."/>
            <person name="Claverie J.M."/>
            <person name="Abergel C."/>
        </authorList>
    </citation>
    <scope>NUCLEOTIDE SEQUENCE [LARGE SCALE GENOMIC DNA]</scope>
</reference>
<dbReference type="Pfam" id="PF12937">
    <property type="entry name" value="F-box-like"/>
    <property type="match status" value="1"/>
</dbReference>